<dbReference type="CDD" id="cd06170">
    <property type="entry name" value="LuxR_C_like"/>
    <property type="match status" value="1"/>
</dbReference>
<comment type="caution">
    <text evidence="5">The sequence shown here is derived from an EMBL/GenBank/DDBJ whole genome shotgun (WGS) entry which is preliminary data.</text>
</comment>
<dbReference type="InterPro" id="IPR011990">
    <property type="entry name" value="TPR-like_helical_dom_sf"/>
</dbReference>
<feature type="domain" description="HTH luxR-type" evidence="4">
    <location>
        <begin position="472"/>
        <end position="537"/>
    </location>
</feature>
<dbReference type="InterPro" id="IPR019734">
    <property type="entry name" value="TPR_rpt"/>
</dbReference>
<dbReference type="PRINTS" id="PR00038">
    <property type="entry name" value="HTHLUXR"/>
</dbReference>
<proteinExistence type="predicted"/>
<dbReference type="Gene3D" id="1.10.10.10">
    <property type="entry name" value="Winged helix-like DNA-binding domain superfamily/Winged helix DNA-binding domain"/>
    <property type="match status" value="1"/>
</dbReference>
<evidence type="ECO:0000259" key="4">
    <source>
        <dbReference type="PROSITE" id="PS50043"/>
    </source>
</evidence>
<keyword evidence="6" id="KW-1185">Reference proteome</keyword>
<evidence type="ECO:0000313" key="6">
    <source>
        <dbReference type="Proteomes" id="UP001335729"/>
    </source>
</evidence>
<dbReference type="Gene3D" id="1.25.40.10">
    <property type="entry name" value="Tetratricopeptide repeat domain"/>
    <property type="match status" value="2"/>
</dbReference>
<dbReference type="Pfam" id="PF00196">
    <property type="entry name" value="GerE"/>
    <property type="match status" value="1"/>
</dbReference>
<dbReference type="SMART" id="SM00028">
    <property type="entry name" value="TPR"/>
    <property type="match status" value="3"/>
</dbReference>
<evidence type="ECO:0000256" key="3">
    <source>
        <dbReference type="ARBA" id="ARBA00023163"/>
    </source>
</evidence>
<dbReference type="InterPro" id="IPR000792">
    <property type="entry name" value="Tscrpt_reg_LuxR_C"/>
</dbReference>
<dbReference type="PANTHER" id="PTHR44688">
    <property type="entry name" value="DNA-BINDING TRANSCRIPTIONAL ACTIVATOR DEVR_DOSR"/>
    <property type="match status" value="1"/>
</dbReference>
<dbReference type="InterPro" id="IPR016032">
    <property type="entry name" value="Sig_transdc_resp-reg_C-effctor"/>
</dbReference>
<dbReference type="SMART" id="SM00421">
    <property type="entry name" value="HTH_LUXR"/>
    <property type="match status" value="1"/>
</dbReference>
<dbReference type="RefSeq" id="WP_330506719.1">
    <property type="nucleotide sequence ID" value="NZ_JAZDUE010000018.1"/>
</dbReference>
<dbReference type="PROSITE" id="PS50043">
    <property type="entry name" value="HTH_LUXR_2"/>
    <property type="match status" value="1"/>
</dbReference>
<keyword evidence="3" id="KW-0804">Transcription</keyword>
<dbReference type="SUPFAM" id="SSF48452">
    <property type="entry name" value="TPR-like"/>
    <property type="match status" value="1"/>
</dbReference>
<evidence type="ECO:0000313" key="5">
    <source>
        <dbReference type="EMBL" id="MEE4025291.1"/>
    </source>
</evidence>
<keyword evidence="2" id="KW-0238">DNA-binding</keyword>
<reference evidence="5 6" key="1">
    <citation type="submission" date="2024-01" db="EMBL/GenBank/DDBJ databases">
        <title>Draft genome sequence of Gordonia sp. PKS22-38.</title>
        <authorList>
            <person name="Suphannarot A."/>
            <person name="Mingma R."/>
        </authorList>
    </citation>
    <scope>NUCLEOTIDE SEQUENCE [LARGE SCALE GENOMIC DNA]</scope>
    <source>
        <strain evidence="5 6">PKS22-38</strain>
    </source>
</reference>
<dbReference type="InterPro" id="IPR036388">
    <property type="entry name" value="WH-like_DNA-bd_sf"/>
</dbReference>
<gene>
    <name evidence="5" type="ORF">V1Y59_19560</name>
</gene>
<name>A0ABU7MZD0_9ACTN</name>
<dbReference type="Proteomes" id="UP001335729">
    <property type="component" value="Unassembled WGS sequence"/>
</dbReference>
<dbReference type="SUPFAM" id="SSF46894">
    <property type="entry name" value="C-terminal effector domain of the bipartite response regulators"/>
    <property type="match status" value="1"/>
</dbReference>
<evidence type="ECO:0000256" key="1">
    <source>
        <dbReference type="ARBA" id="ARBA00023015"/>
    </source>
</evidence>
<keyword evidence="1" id="KW-0805">Transcription regulation</keyword>
<sequence>MTQHDAFRAARDAYRRREWEKARTGFRSSDLDTDHLDTEDLEALAGASWWLNHTDEYVDAAAELHRRLLRDGDLAAAGRVAVEIGYTEIVRGRESVGSGWIARSRRHFAKTPDATERGYLLALDADVAAAAGNLTGAEEIARELLDLGDSREDPTLQALALFIAGVVAIRRGHTDDGCRLLDEALVPVEADEVAPEWAGNLYCRMMQLCFELSDLPRADAWTRLTERWCENRAPAAVFAGICRVHRVQLRQVHGEWDRAASEAQNAADELEDLDLVATAEAYYQLGEVRRQQGSLDSAETAYACAHARGRDPQPGLALLHLRRGHRRSAATGLDAALASTAAPLARAPLLAARAEVGIACDDLPTATRCVDELRRVTDAHRTPGWQADSLRWEGAVLLARRRPADAVGVLRRALALWQRMDSAYRVAHVRLDLAQAAGALGDHEGAAREYDEAIAVLEHLGARDDLQRLRAHRARPAALSEREVEVVAAISTGCTNRQAASRLNISERTVARHLANVYLKTGVSSRTAAVAWARDRALL</sequence>
<dbReference type="EMBL" id="JAZDUE010000018">
    <property type="protein sequence ID" value="MEE4025291.1"/>
    <property type="molecule type" value="Genomic_DNA"/>
</dbReference>
<dbReference type="PANTHER" id="PTHR44688:SF16">
    <property type="entry name" value="DNA-BINDING TRANSCRIPTIONAL ACTIVATOR DEVR_DOSR"/>
    <property type="match status" value="1"/>
</dbReference>
<accession>A0ABU7MZD0</accession>
<organism evidence="5 6">
    <name type="scientific">Gordonia prachuapensis</name>
    <dbReference type="NCBI Taxonomy" id="3115651"/>
    <lineage>
        <taxon>Bacteria</taxon>
        <taxon>Bacillati</taxon>
        <taxon>Actinomycetota</taxon>
        <taxon>Actinomycetes</taxon>
        <taxon>Mycobacteriales</taxon>
        <taxon>Gordoniaceae</taxon>
        <taxon>Gordonia</taxon>
    </lineage>
</organism>
<protein>
    <submittedName>
        <fullName evidence="5">LuxR C-terminal-related transcriptional regulator</fullName>
    </submittedName>
</protein>
<evidence type="ECO:0000256" key="2">
    <source>
        <dbReference type="ARBA" id="ARBA00023125"/>
    </source>
</evidence>